<dbReference type="PANTHER" id="PTHR13061">
    <property type="entry name" value="DYNACTIN SUBUNIT P25"/>
    <property type="match status" value="1"/>
</dbReference>
<gene>
    <name evidence="1" type="ORF">H7348_05220</name>
    <name evidence="2" type="ORF">IAU68_05725</name>
</gene>
<dbReference type="CDD" id="cd04645">
    <property type="entry name" value="LbH_gamma_CA_like"/>
    <property type="match status" value="1"/>
</dbReference>
<organism evidence="2 3">
    <name type="scientific">Corynebacterium lujinxingii</name>
    <dbReference type="NCBI Taxonomy" id="2763010"/>
    <lineage>
        <taxon>Bacteria</taxon>
        <taxon>Bacillati</taxon>
        <taxon>Actinomycetota</taxon>
        <taxon>Actinomycetes</taxon>
        <taxon>Mycobacteriales</taxon>
        <taxon>Corynebacteriaceae</taxon>
        <taxon>Corynebacterium</taxon>
    </lineage>
</organism>
<dbReference type="Proteomes" id="UP000642876">
    <property type="component" value="Unassembled WGS sequence"/>
</dbReference>
<protein>
    <submittedName>
        <fullName evidence="2">Gamma carbonic anhydrase family protein</fullName>
    </submittedName>
</protein>
<dbReference type="Proteomes" id="UP000516235">
    <property type="component" value="Chromosome"/>
</dbReference>
<dbReference type="InterPro" id="IPR001451">
    <property type="entry name" value="Hexapep"/>
</dbReference>
<dbReference type="KEGG" id="cluj:IAU68_05725"/>
<dbReference type="EMBL" id="JACMYE010000004">
    <property type="protein sequence ID" value="MBC3178713.1"/>
    <property type="molecule type" value="Genomic_DNA"/>
</dbReference>
<evidence type="ECO:0000313" key="1">
    <source>
        <dbReference type="EMBL" id="MBC3178713.1"/>
    </source>
</evidence>
<dbReference type="SUPFAM" id="SSF51161">
    <property type="entry name" value="Trimeric LpxA-like enzymes"/>
    <property type="match status" value="1"/>
</dbReference>
<reference evidence="3 4" key="1">
    <citation type="submission" date="2020-08" db="EMBL/GenBank/DDBJ databases">
        <title>novel species in genus Corynebacterium.</title>
        <authorList>
            <person name="Zhang G."/>
        </authorList>
    </citation>
    <scope>NUCLEOTIDE SEQUENCE [LARGE SCALE GENOMIC DNA]</scope>
    <source>
        <strain evidence="2">Zg-917</strain>
        <strain evidence="3 4">zg-917</strain>
    </source>
</reference>
<dbReference type="Gene3D" id="2.160.10.10">
    <property type="entry name" value="Hexapeptide repeat proteins"/>
    <property type="match status" value="1"/>
</dbReference>
<keyword evidence="4" id="KW-1185">Reference proteome</keyword>
<dbReference type="RefSeq" id="WP_171193939.1">
    <property type="nucleotide sequence ID" value="NZ_CP061032.1"/>
</dbReference>
<name>A0A7H0K1S5_9CORY</name>
<sequence length="181" mass="19071">MIYSFEGTTPKIHPSAFVSDEATIIGDVEIGEDANIWPGVVIRGDVGAIRIGERVNVQDGTVIHVDGDGETVLEEDVTIGHLAMVHGCHIEAGCLIGMSATVLSRSRVGKGSIIGGGAVVLEGQEIPAFSLAAGVPAKVKRQLDEDTYPDRLKHAAFYVDLGKRASAGLVPVGREQARCEQ</sequence>
<dbReference type="PANTHER" id="PTHR13061:SF29">
    <property type="entry name" value="GAMMA CARBONIC ANHYDRASE-LIKE 1, MITOCHONDRIAL-RELATED"/>
    <property type="match status" value="1"/>
</dbReference>
<dbReference type="InterPro" id="IPR011004">
    <property type="entry name" value="Trimer_LpxA-like_sf"/>
</dbReference>
<dbReference type="InterPro" id="IPR047324">
    <property type="entry name" value="LbH_gamma_CA-like"/>
</dbReference>
<evidence type="ECO:0000313" key="2">
    <source>
        <dbReference type="EMBL" id="QNP91241.1"/>
    </source>
</evidence>
<accession>A0A7H0K1S5</accession>
<dbReference type="EMBL" id="CP061032">
    <property type="protein sequence ID" value="QNP91241.1"/>
    <property type="molecule type" value="Genomic_DNA"/>
</dbReference>
<dbReference type="Pfam" id="PF00132">
    <property type="entry name" value="Hexapep"/>
    <property type="match status" value="2"/>
</dbReference>
<dbReference type="InterPro" id="IPR050484">
    <property type="entry name" value="Transf_Hexapept/Carb_Anhydrase"/>
</dbReference>
<evidence type="ECO:0000313" key="4">
    <source>
        <dbReference type="Proteomes" id="UP000642876"/>
    </source>
</evidence>
<evidence type="ECO:0000313" key="3">
    <source>
        <dbReference type="Proteomes" id="UP000516235"/>
    </source>
</evidence>
<dbReference type="AlphaFoldDB" id="A0A7H0K1S5"/>
<proteinExistence type="predicted"/>